<evidence type="ECO:0000313" key="6">
    <source>
        <dbReference type="EMBL" id="TMW65744.1"/>
    </source>
</evidence>
<reference evidence="6" key="1">
    <citation type="submission" date="2019-03" db="EMBL/GenBank/DDBJ databases">
        <title>Long read genome sequence of the mycoparasitic Pythium oligandrum ATCC 38472 isolated from sugarbeet rhizosphere.</title>
        <authorList>
            <person name="Gaulin E."/>
        </authorList>
    </citation>
    <scope>NUCLEOTIDE SEQUENCE</scope>
    <source>
        <strain evidence="6">ATCC 38472_TT</strain>
    </source>
</reference>
<keyword evidence="3" id="KW-0268">Exocytosis</keyword>
<dbReference type="PANTHER" id="PTHR21292:SF1">
    <property type="entry name" value="EXOCYST COMPLEX COMPONENT 3"/>
    <property type="match status" value="1"/>
</dbReference>
<dbReference type="Gene3D" id="1.10.357.50">
    <property type="match status" value="1"/>
</dbReference>
<dbReference type="GO" id="GO:0000145">
    <property type="term" value="C:exocyst"/>
    <property type="evidence" value="ECO:0007669"/>
    <property type="project" value="InterPro"/>
</dbReference>
<dbReference type="GO" id="GO:0006887">
    <property type="term" value="P:exocytosis"/>
    <property type="evidence" value="ECO:0007669"/>
    <property type="project" value="UniProtKB-KW"/>
</dbReference>
<dbReference type="OrthoDB" id="190098at2759"/>
<dbReference type="Gene3D" id="1.10.357.70">
    <property type="entry name" value="Exocyst complex component Sec6, C-terminal domain"/>
    <property type="match status" value="1"/>
</dbReference>
<dbReference type="EMBL" id="SPLM01000037">
    <property type="protein sequence ID" value="TMW65744.1"/>
    <property type="molecule type" value="Genomic_DNA"/>
</dbReference>
<feature type="compositionally biased region" description="Basic and acidic residues" evidence="5">
    <location>
        <begin position="719"/>
        <end position="778"/>
    </location>
</feature>
<evidence type="ECO:0000256" key="2">
    <source>
        <dbReference type="ARBA" id="ARBA00022448"/>
    </source>
</evidence>
<evidence type="ECO:0000313" key="7">
    <source>
        <dbReference type="Proteomes" id="UP000794436"/>
    </source>
</evidence>
<evidence type="ECO:0000256" key="1">
    <source>
        <dbReference type="ARBA" id="ARBA00009447"/>
    </source>
</evidence>
<protein>
    <recommendedName>
        <fullName evidence="8">Exocyst complex component Sec6</fullName>
    </recommendedName>
</protein>
<keyword evidence="4" id="KW-0175">Coiled coil</keyword>
<keyword evidence="2" id="KW-0813">Transport</keyword>
<keyword evidence="7" id="KW-1185">Reference proteome</keyword>
<dbReference type="Pfam" id="PF06046">
    <property type="entry name" value="Sec6"/>
    <property type="match status" value="1"/>
</dbReference>
<comment type="caution">
    <text evidence="6">The sequence shown here is derived from an EMBL/GenBank/DDBJ whole genome shotgun (WGS) entry which is preliminary data.</text>
</comment>
<dbReference type="PANTHER" id="PTHR21292">
    <property type="entry name" value="EXOCYST COMPLEX COMPONENT SEC6-RELATED"/>
    <property type="match status" value="1"/>
</dbReference>
<sequence length="818" mass="93722">MISLLEKEARDPVEVLRVKLKDSTETSLLNSQLLQEIKHDYVRKQDSTKGQLDAFVQAHVDEIERASTLLEMEDTVVQIVSNFGSLGQHCRKMNEDIGEKKLSSGISIARRNLRELESQMVFYEEIPALVQELDSTLDERLSEIANVYTRWQALDDWRQKMLQELRACAMDKTDELGNSKAQARILASMGPRLDGIEGIHKKILTEVWGCMHHCVEVAQYSKSRLAEAFQVMELMEKRRRRCAESKREYLDNTLQPVLDIHTSFTERCKTEISTYLTKKVDEMFRFAEQNAPTKKQKPLDAVLNAANMLLMDLEIVQSDVVPCFPNDIDIMNVFTSTYNTLVENEISKQCSQPEIGIAERLQLVQWIEYYNTEIIKYKRARASIVLEQTAQMLVSLYLDQIQGQIHMWVTNIWKRDEERIIGIHGEIQSTRPNDIVNILKSQISIGQEWLTGRLVGRVVNQCLEALMDQLKSRYESLALKVNDIEVETLCSFINDTDVLQSKCPELVEEISFAERDPEEKEAFDAFMGDGLDTTSTEIVKLAVTACELLVTKIFNELEQDTTRLWFSKKWDEGEPVVENLLATLEDYYTDLRKWISGSFFFSKLIRQCLDRCISEYIKRLLIRTHALSTPASTATIVENDIKNVITFFSTYASDLRHTGLRTADDIKKQFVPLDMIADALKGTAPEVVPIEYRETVNHVRKLMRSTSSQEAAVSKKKSKDKDKEKSKEKDKEKIKEEKEKAKEEKAKEKEKEKERKKEKAKEKEAKAKEKKNKKDKDAGISTVTKEAASRESSFPEVDGGGGFEVQSLNMSDFLGGSS</sequence>
<evidence type="ECO:0000256" key="5">
    <source>
        <dbReference type="SAM" id="MobiDB-lite"/>
    </source>
</evidence>
<accession>A0A8K1FLZ2</accession>
<proteinExistence type="inferred from homology"/>
<dbReference type="AlphaFoldDB" id="A0A8K1FLZ2"/>
<feature type="coiled-coil region" evidence="4">
    <location>
        <begin position="460"/>
        <end position="487"/>
    </location>
</feature>
<evidence type="ECO:0000256" key="3">
    <source>
        <dbReference type="ARBA" id="ARBA00022483"/>
    </source>
</evidence>
<evidence type="ECO:0000256" key="4">
    <source>
        <dbReference type="SAM" id="Coils"/>
    </source>
</evidence>
<dbReference type="InterPro" id="IPR010326">
    <property type="entry name" value="EXOC3/Sec6"/>
</dbReference>
<dbReference type="GO" id="GO:0051601">
    <property type="term" value="P:exocyst localization"/>
    <property type="evidence" value="ECO:0007669"/>
    <property type="project" value="TreeGrafter"/>
</dbReference>
<dbReference type="InterPro" id="IPR042532">
    <property type="entry name" value="EXOC3/Sec6_C"/>
</dbReference>
<feature type="region of interest" description="Disordered" evidence="5">
    <location>
        <begin position="703"/>
        <end position="818"/>
    </location>
</feature>
<dbReference type="Proteomes" id="UP000794436">
    <property type="component" value="Unassembled WGS sequence"/>
</dbReference>
<dbReference type="GO" id="GO:0000149">
    <property type="term" value="F:SNARE binding"/>
    <property type="evidence" value="ECO:0007669"/>
    <property type="project" value="TreeGrafter"/>
</dbReference>
<comment type="similarity">
    <text evidence="1">Belongs to the SEC6 family.</text>
</comment>
<gene>
    <name evidence="6" type="ORF">Poli38472_008386</name>
</gene>
<evidence type="ECO:0008006" key="8">
    <source>
        <dbReference type="Google" id="ProtNLM"/>
    </source>
</evidence>
<name>A0A8K1FLZ2_PYTOL</name>
<organism evidence="6 7">
    <name type="scientific">Pythium oligandrum</name>
    <name type="common">Mycoparasitic fungus</name>
    <dbReference type="NCBI Taxonomy" id="41045"/>
    <lineage>
        <taxon>Eukaryota</taxon>
        <taxon>Sar</taxon>
        <taxon>Stramenopiles</taxon>
        <taxon>Oomycota</taxon>
        <taxon>Peronosporomycetes</taxon>
        <taxon>Pythiales</taxon>
        <taxon>Pythiaceae</taxon>
        <taxon>Pythium</taxon>
    </lineage>
</organism>